<dbReference type="InterPro" id="IPR050231">
    <property type="entry name" value="Iron_ascorbate_oxido_reductase"/>
</dbReference>
<dbReference type="Proteomes" id="UP000698800">
    <property type="component" value="Unassembled WGS sequence"/>
</dbReference>
<keyword evidence="2" id="KW-0560">Oxidoreductase</keyword>
<dbReference type="InterPro" id="IPR044861">
    <property type="entry name" value="IPNS-like_FE2OG_OXY"/>
</dbReference>
<keyword evidence="5" id="KW-1185">Reference proteome</keyword>
<accession>A0A9P8IHV5</accession>
<dbReference type="GO" id="GO:0046872">
    <property type="term" value="F:metal ion binding"/>
    <property type="evidence" value="ECO:0007669"/>
    <property type="project" value="UniProtKB-KW"/>
</dbReference>
<comment type="caution">
    <text evidence="4">The sequence shown here is derived from an EMBL/GenBank/DDBJ whole genome shotgun (WGS) entry which is preliminary data.</text>
</comment>
<dbReference type="EMBL" id="JAGHQL010000008">
    <property type="protein sequence ID" value="KAH0545243.1"/>
    <property type="molecule type" value="Genomic_DNA"/>
</dbReference>
<keyword evidence="2" id="KW-0479">Metal-binding</keyword>
<evidence type="ECO:0000256" key="2">
    <source>
        <dbReference type="RuleBase" id="RU003682"/>
    </source>
</evidence>
<gene>
    <name evidence="4" type="ORF">FGG08_000697</name>
</gene>
<dbReference type="AlphaFoldDB" id="A0A9P8IHV5"/>
<reference evidence="4" key="1">
    <citation type="submission" date="2021-03" db="EMBL/GenBank/DDBJ databases">
        <title>Comparative genomics and phylogenomic investigation of the class Geoglossomycetes provide insights into ecological specialization and systematics.</title>
        <authorList>
            <person name="Melie T."/>
            <person name="Pirro S."/>
            <person name="Miller A.N."/>
            <person name="Quandt A."/>
        </authorList>
    </citation>
    <scope>NUCLEOTIDE SEQUENCE</scope>
    <source>
        <strain evidence="4">GBOQ0MN5Z8</strain>
    </source>
</reference>
<dbReference type="GO" id="GO:0016491">
    <property type="term" value="F:oxidoreductase activity"/>
    <property type="evidence" value="ECO:0007669"/>
    <property type="project" value="UniProtKB-KW"/>
</dbReference>
<evidence type="ECO:0000313" key="4">
    <source>
        <dbReference type="EMBL" id="KAH0545243.1"/>
    </source>
</evidence>
<sequence length="334" mass="37081">MSSPPTPTLPIIDISPFLPTTSNSTPASKSTSAQALHTACHTHGFFYLINHNIPPTLTTSILSLARHFFLHSTPTSKAHIARRGARGWQHIGENVTKGLRDMHEAVDFYREVDDMDGMEDGPLGGQNLWPEEPPELKEVFKRYLEELLGLGEAVVRAMGYAFGSENEEIFLRDTRESFWVLRMIGYPPLQSTNLDEGISCGEHTDYGCTTFLLADPDVKGALQVLSRDGGTWIDADPIPEAFVVNIGDMIERWTNGLWPSTRHRVIHRGSGYRVSVPFFYEPDFNARIKPLKKAVEMTGGVEKFEEVKYGDHLLGKIAGNFYGGDGAEEGIGNT</sequence>
<dbReference type="OrthoDB" id="288590at2759"/>
<proteinExistence type="inferred from homology"/>
<feature type="domain" description="Fe2OG dioxygenase" evidence="3">
    <location>
        <begin position="176"/>
        <end position="282"/>
    </location>
</feature>
<protein>
    <recommendedName>
        <fullName evidence="3">Fe2OG dioxygenase domain-containing protein</fullName>
    </recommendedName>
</protein>
<dbReference type="InterPro" id="IPR005123">
    <property type="entry name" value="Oxoglu/Fe-dep_dioxygenase_dom"/>
</dbReference>
<dbReference type="PROSITE" id="PS51471">
    <property type="entry name" value="FE2OG_OXY"/>
    <property type="match status" value="1"/>
</dbReference>
<dbReference type="InterPro" id="IPR026992">
    <property type="entry name" value="DIOX_N"/>
</dbReference>
<dbReference type="PRINTS" id="PR00682">
    <property type="entry name" value="IPNSYNTHASE"/>
</dbReference>
<evidence type="ECO:0000313" key="5">
    <source>
        <dbReference type="Proteomes" id="UP000698800"/>
    </source>
</evidence>
<dbReference type="InterPro" id="IPR027443">
    <property type="entry name" value="IPNS-like_sf"/>
</dbReference>
<name>A0A9P8IHV5_9PEZI</name>
<dbReference type="PANTHER" id="PTHR47990">
    <property type="entry name" value="2-OXOGLUTARATE (2OG) AND FE(II)-DEPENDENT OXYGENASE SUPERFAMILY PROTEIN-RELATED"/>
    <property type="match status" value="1"/>
</dbReference>
<dbReference type="GO" id="GO:0044283">
    <property type="term" value="P:small molecule biosynthetic process"/>
    <property type="evidence" value="ECO:0007669"/>
    <property type="project" value="UniProtKB-ARBA"/>
</dbReference>
<dbReference type="Gene3D" id="2.60.120.330">
    <property type="entry name" value="B-lactam Antibiotic, Isopenicillin N Synthase, Chain"/>
    <property type="match status" value="1"/>
</dbReference>
<evidence type="ECO:0000256" key="1">
    <source>
        <dbReference type="ARBA" id="ARBA00008056"/>
    </source>
</evidence>
<organism evidence="4 5">
    <name type="scientific">Glutinoglossum americanum</name>
    <dbReference type="NCBI Taxonomy" id="1670608"/>
    <lineage>
        <taxon>Eukaryota</taxon>
        <taxon>Fungi</taxon>
        <taxon>Dikarya</taxon>
        <taxon>Ascomycota</taxon>
        <taxon>Pezizomycotina</taxon>
        <taxon>Geoglossomycetes</taxon>
        <taxon>Geoglossales</taxon>
        <taxon>Geoglossaceae</taxon>
        <taxon>Glutinoglossum</taxon>
    </lineage>
</organism>
<dbReference type="Pfam" id="PF14226">
    <property type="entry name" value="DIOX_N"/>
    <property type="match status" value="1"/>
</dbReference>
<evidence type="ECO:0000259" key="3">
    <source>
        <dbReference type="PROSITE" id="PS51471"/>
    </source>
</evidence>
<comment type="similarity">
    <text evidence="1 2">Belongs to the iron/ascorbate-dependent oxidoreductase family.</text>
</comment>
<dbReference type="SUPFAM" id="SSF51197">
    <property type="entry name" value="Clavaminate synthase-like"/>
    <property type="match status" value="1"/>
</dbReference>
<dbReference type="Pfam" id="PF03171">
    <property type="entry name" value="2OG-FeII_Oxy"/>
    <property type="match status" value="1"/>
</dbReference>
<keyword evidence="2" id="KW-0408">Iron</keyword>